<keyword evidence="2" id="KW-0812">Transmembrane</keyword>
<evidence type="ECO:0000313" key="4">
    <source>
        <dbReference type="Proteomes" id="UP001595937"/>
    </source>
</evidence>
<evidence type="ECO:0000256" key="2">
    <source>
        <dbReference type="SAM" id="Phobius"/>
    </source>
</evidence>
<feature type="transmembrane region" description="Helical" evidence="2">
    <location>
        <begin position="20"/>
        <end position="39"/>
    </location>
</feature>
<sequence length="89" mass="8548">MARTRARLLSTEPLPAEGISLTLGIAGAVAGLVVGLLVLRGTAPPSGPGSIGQLAAVCAPSAPGLVAAPAPHEAPDADRVRGPGPTATP</sequence>
<evidence type="ECO:0000256" key="1">
    <source>
        <dbReference type="SAM" id="MobiDB-lite"/>
    </source>
</evidence>
<evidence type="ECO:0000313" key="3">
    <source>
        <dbReference type="EMBL" id="MFC5296326.1"/>
    </source>
</evidence>
<proteinExistence type="predicted"/>
<name>A0ABW0FCI5_9MICO</name>
<organism evidence="3 4">
    <name type="scientific">Brachybacterium tyrofermentans</name>
    <dbReference type="NCBI Taxonomy" id="47848"/>
    <lineage>
        <taxon>Bacteria</taxon>
        <taxon>Bacillati</taxon>
        <taxon>Actinomycetota</taxon>
        <taxon>Actinomycetes</taxon>
        <taxon>Micrococcales</taxon>
        <taxon>Dermabacteraceae</taxon>
        <taxon>Brachybacterium</taxon>
    </lineage>
</organism>
<comment type="caution">
    <text evidence="3">The sequence shown here is derived from an EMBL/GenBank/DDBJ whole genome shotgun (WGS) entry which is preliminary data.</text>
</comment>
<keyword evidence="2" id="KW-0472">Membrane</keyword>
<dbReference type="RefSeq" id="WP_377802305.1">
    <property type="nucleotide sequence ID" value="NZ_JBHSLN010000011.1"/>
</dbReference>
<feature type="region of interest" description="Disordered" evidence="1">
    <location>
        <begin position="65"/>
        <end position="89"/>
    </location>
</feature>
<dbReference type="EMBL" id="JBHSLN010000011">
    <property type="protein sequence ID" value="MFC5296326.1"/>
    <property type="molecule type" value="Genomic_DNA"/>
</dbReference>
<dbReference type="Proteomes" id="UP001595937">
    <property type="component" value="Unassembled WGS sequence"/>
</dbReference>
<keyword evidence="2" id="KW-1133">Transmembrane helix</keyword>
<gene>
    <name evidence="3" type="ORF">ACFPK8_02290</name>
</gene>
<accession>A0ABW0FCI5</accession>
<protein>
    <submittedName>
        <fullName evidence="3">Uncharacterized protein</fullName>
    </submittedName>
</protein>
<reference evidence="4" key="1">
    <citation type="journal article" date="2019" name="Int. J. Syst. Evol. Microbiol.">
        <title>The Global Catalogue of Microorganisms (GCM) 10K type strain sequencing project: providing services to taxonomists for standard genome sequencing and annotation.</title>
        <authorList>
            <consortium name="The Broad Institute Genomics Platform"/>
            <consortium name="The Broad Institute Genome Sequencing Center for Infectious Disease"/>
            <person name="Wu L."/>
            <person name="Ma J."/>
        </authorList>
    </citation>
    <scope>NUCLEOTIDE SEQUENCE [LARGE SCALE GENOMIC DNA]</scope>
    <source>
        <strain evidence="4">CGMCC 1.16455</strain>
    </source>
</reference>
<keyword evidence="4" id="KW-1185">Reference proteome</keyword>